<dbReference type="Pfam" id="PF03942">
    <property type="entry name" value="DTW"/>
    <property type="match status" value="1"/>
</dbReference>
<sequence>MKTYYGDREKCYSCYRPKSSCMCGYVNPIETKTKFVILMHPKEFKKVKNGTGHLTHLSLKNSELFVGIDFTNNGAINEIISTYQSYILYPSKDAINISVKSIDFEKNIDNTKDMAIFIIDSTWACSLKMIRESKNLQNIKHISFETSRVSQFKIKEQPAEYCLSTIESTLIVLELLKKWEIESLHKDDLDKFLNPFYKMIDYQIECIENSFRNAVRYREKNIN</sequence>
<evidence type="ECO:0000313" key="7">
    <source>
        <dbReference type="EMBL" id="QFR43417.1"/>
    </source>
</evidence>
<dbReference type="SMART" id="SM01144">
    <property type="entry name" value="DTW"/>
    <property type="match status" value="1"/>
</dbReference>
<dbReference type="KEGG" id="suln:FJR47_05680"/>
<dbReference type="GO" id="GO:0008033">
    <property type="term" value="P:tRNA processing"/>
    <property type="evidence" value="ECO:0007669"/>
    <property type="project" value="UniProtKB-KW"/>
</dbReference>
<dbReference type="GO" id="GO:0016432">
    <property type="term" value="F:tRNA-uridine aminocarboxypropyltransferase activity"/>
    <property type="evidence" value="ECO:0007669"/>
    <property type="project" value="UniProtKB-EC"/>
</dbReference>
<reference evidence="8" key="1">
    <citation type="submission" date="2019-06" db="EMBL/GenBank/DDBJ databases">
        <title>Sulfurimonas gotlandica sp. nov., a chemoautotrophic and psychrotolerant epsilonproteobacterium isolated from a pelagic redoxcline, and an emended description of the genus Sulfurimonas.</title>
        <authorList>
            <person name="Wang S."/>
            <person name="Jiang L."/>
            <person name="Shao Z."/>
        </authorList>
    </citation>
    <scope>NUCLEOTIDE SEQUENCE [LARGE SCALE GENOMIC DNA]</scope>
    <source>
        <strain evidence="8">1-1N</strain>
    </source>
</reference>
<dbReference type="RefSeq" id="WP_152299480.1">
    <property type="nucleotide sequence ID" value="NZ_CP041166.1"/>
</dbReference>
<evidence type="ECO:0000256" key="2">
    <source>
        <dbReference type="ARBA" id="ARBA00022679"/>
    </source>
</evidence>
<evidence type="ECO:0000256" key="1">
    <source>
        <dbReference type="ARBA" id="ARBA00012386"/>
    </source>
</evidence>
<dbReference type="PANTHER" id="PTHR21392:SF0">
    <property type="entry name" value="TRNA-URIDINE AMINOCARBOXYPROPYLTRANSFERASE 2"/>
    <property type="match status" value="1"/>
</dbReference>
<comment type="similarity">
    <text evidence="5">Belongs to the TDD superfamily. DTWD2 family.</text>
</comment>
<dbReference type="Proteomes" id="UP000326061">
    <property type="component" value="Chromosome"/>
</dbReference>
<keyword evidence="8" id="KW-1185">Reference proteome</keyword>
<evidence type="ECO:0000256" key="5">
    <source>
        <dbReference type="ARBA" id="ARBA00034489"/>
    </source>
</evidence>
<evidence type="ECO:0000313" key="8">
    <source>
        <dbReference type="Proteomes" id="UP000326061"/>
    </source>
</evidence>
<evidence type="ECO:0000256" key="3">
    <source>
        <dbReference type="ARBA" id="ARBA00022691"/>
    </source>
</evidence>
<dbReference type="PANTHER" id="PTHR21392">
    <property type="entry name" value="TRNA-URIDINE AMINOCARBOXYPROPYLTRANSFERASE 2"/>
    <property type="match status" value="1"/>
</dbReference>
<dbReference type="AlphaFoldDB" id="A0AAJ4DMP8"/>
<evidence type="ECO:0000259" key="6">
    <source>
        <dbReference type="SMART" id="SM01144"/>
    </source>
</evidence>
<proteinExistence type="inferred from homology"/>
<keyword evidence="2" id="KW-0808">Transferase</keyword>
<accession>A0AAJ4DMP8</accession>
<name>A0AAJ4DMP8_9BACT</name>
<dbReference type="EMBL" id="CP041166">
    <property type="protein sequence ID" value="QFR43417.1"/>
    <property type="molecule type" value="Genomic_DNA"/>
</dbReference>
<protein>
    <recommendedName>
        <fullName evidence="1">tRNA-uridine aminocarboxypropyltransferase</fullName>
        <ecNumber evidence="1">2.5.1.25</ecNumber>
    </recommendedName>
</protein>
<keyword evidence="4" id="KW-0819">tRNA processing</keyword>
<keyword evidence="3" id="KW-0949">S-adenosyl-L-methionine</keyword>
<dbReference type="InterPro" id="IPR005636">
    <property type="entry name" value="DTW"/>
</dbReference>
<dbReference type="InterPro" id="IPR039262">
    <property type="entry name" value="DTWD2/TAPT"/>
</dbReference>
<dbReference type="EC" id="2.5.1.25" evidence="1"/>
<gene>
    <name evidence="7" type="ORF">FJR47_05680</name>
</gene>
<evidence type="ECO:0000256" key="4">
    <source>
        <dbReference type="ARBA" id="ARBA00022694"/>
    </source>
</evidence>
<feature type="domain" description="DTW" evidence="6">
    <location>
        <begin position="7"/>
        <end position="208"/>
    </location>
</feature>
<organism evidence="7 8">
    <name type="scientific">Sulfurimonas xiamenensis</name>
    <dbReference type="NCBI Taxonomy" id="2590021"/>
    <lineage>
        <taxon>Bacteria</taxon>
        <taxon>Pseudomonadati</taxon>
        <taxon>Campylobacterota</taxon>
        <taxon>Epsilonproteobacteria</taxon>
        <taxon>Campylobacterales</taxon>
        <taxon>Sulfurimonadaceae</taxon>
        <taxon>Sulfurimonas</taxon>
    </lineage>
</organism>